<dbReference type="GO" id="GO:0006298">
    <property type="term" value="P:mismatch repair"/>
    <property type="evidence" value="ECO:0007669"/>
    <property type="project" value="UniProtKB-UniRule"/>
</dbReference>
<evidence type="ECO:0000256" key="1">
    <source>
        <dbReference type="ARBA" id="ARBA00006082"/>
    </source>
</evidence>
<dbReference type="InterPro" id="IPR042120">
    <property type="entry name" value="MutL_C_dimsub"/>
</dbReference>
<feature type="region of interest" description="Disordered" evidence="7">
    <location>
        <begin position="408"/>
        <end position="446"/>
    </location>
</feature>
<dbReference type="SUPFAM" id="SSF55874">
    <property type="entry name" value="ATPase domain of HSP90 chaperone/DNA topoisomerase II/histidine kinase"/>
    <property type="match status" value="1"/>
</dbReference>
<dbReference type="InterPro" id="IPR014790">
    <property type="entry name" value="MutL_C"/>
</dbReference>
<dbReference type="HAMAP" id="MF_00149">
    <property type="entry name" value="DNA_mis_repair"/>
    <property type="match status" value="1"/>
</dbReference>
<dbReference type="FunFam" id="3.30.565.10:FF:000003">
    <property type="entry name" value="DNA mismatch repair endonuclease MutL"/>
    <property type="match status" value="1"/>
</dbReference>
<reference evidence="10 11" key="1">
    <citation type="submission" date="2018-06" db="EMBL/GenBank/DDBJ databases">
        <authorList>
            <consortium name="Pathogen Informatics"/>
            <person name="Doyle S."/>
        </authorList>
    </citation>
    <scope>NUCLEOTIDE SEQUENCE [LARGE SCALE GENOMIC DNA]</scope>
    <source>
        <strain evidence="10 11">NCTC12872</strain>
    </source>
</reference>
<dbReference type="GO" id="GO:0140664">
    <property type="term" value="F:ATP-dependent DNA damage sensor activity"/>
    <property type="evidence" value="ECO:0007669"/>
    <property type="project" value="InterPro"/>
</dbReference>
<evidence type="ECO:0000256" key="3">
    <source>
        <dbReference type="ARBA" id="ARBA00022763"/>
    </source>
</evidence>
<dbReference type="NCBIfam" id="TIGR00585">
    <property type="entry name" value="mutl"/>
    <property type="match status" value="1"/>
</dbReference>
<dbReference type="InterPro" id="IPR020667">
    <property type="entry name" value="DNA_mismatch_repair_MutL"/>
</dbReference>
<dbReference type="InterPro" id="IPR036890">
    <property type="entry name" value="HATPase_C_sf"/>
</dbReference>
<organism evidence="10 11">
    <name type="scientific">Phocoenobacter uteri</name>
    <dbReference type="NCBI Taxonomy" id="146806"/>
    <lineage>
        <taxon>Bacteria</taxon>
        <taxon>Pseudomonadati</taxon>
        <taxon>Pseudomonadota</taxon>
        <taxon>Gammaproteobacteria</taxon>
        <taxon>Pasteurellales</taxon>
        <taxon>Pasteurellaceae</taxon>
        <taxon>Phocoenobacter</taxon>
    </lineage>
</organism>
<dbReference type="InterPro" id="IPR037198">
    <property type="entry name" value="MutL_C_sf"/>
</dbReference>
<dbReference type="Gene3D" id="3.30.565.10">
    <property type="entry name" value="Histidine kinase-like ATPase, C-terminal domain"/>
    <property type="match status" value="1"/>
</dbReference>
<feature type="domain" description="MutL C-terminal dimerisation" evidence="8">
    <location>
        <begin position="502"/>
        <end position="638"/>
    </location>
</feature>
<dbReference type="Gene3D" id="3.30.230.10">
    <property type="match status" value="1"/>
</dbReference>
<dbReference type="PROSITE" id="PS00058">
    <property type="entry name" value="DNA_MISMATCH_REPAIR_1"/>
    <property type="match status" value="1"/>
</dbReference>
<keyword evidence="4 6" id="KW-0234">DNA repair</keyword>
<dbReference type="CDD" id="cd16926">
    <property type="entry name" value="HATPase_MutL-MLH-PMS-like"/>
    <property type="match status" value="1"/>
</dbReference>
<dbReference type="CDD" id="cd03482">
    <property type="entry name" value="MutL_Trans_MutL"/>
    <property type="match status" value="1"/>
</dbReference>
<dbReference type="Proteomes" id="UP000255417">
    <property type="component" value="Unassembled WGS sequence"/>
</dbReference>
<feature type="compositionally biased region" description="Polar residues" evidence="7">
    <location>
        <begin position="408"/>
        <end position="421"/>
    </location>
</feature>
<dbReference type="InterPro" id="IPR020568">
    <property type="entry name" value="Ribosomal_Su5_D2-typ_SF"/>
</dbReference>
<evidence type="ECO:0000256" key="2">
    <source>
        <dbReference type="ARBA" id="ARBA00021975"/>
    </source>
</evidence>
<dbReference type="GO" id="GO:0030983">
    <property type="term" value="F:mismatched DNA binding"/>
    <property type="evidence" value="ECO:0007669"/>
    <property type="project" value="InterPro"/>
</dbReference>
<sequence>MRTFDVLVTLIIYAKIPSIIFLKSKNKMTQTHLINILPPQLANQIAAGEVVERPASVVKELVENSLDAGATNIQIDIEKGGSQLIRIRDNGCGIAKVDLELALARHATSKIASLEDLEAILSLGFRGEALASISSVSRLTLTSRPENQTEAWQAYAQGRDMAVEIQPASHPVGTTIEVANLFFNTPARRKFLRTDKTEFSHIDEVVRRIALAKPSITFTLTHNDKKIRHYRGIAQHNLAQQQKRVAAICGDHFIQNSVHLDWQHGDLHLQGWIGSPTIARTQNDLNYSYVNGRMMRDKTINHAIRQAYGDLLAKDCYPSFVLFLDLDASQVDVNVHPAKHEVRFHQGRLVHDFIYQGIANALQEQANLPLTGNQVNEPIPSYAKDTNRAAAGKNIFAERFQEQYQAQRQENYSQGLSFQRPSTPSRSTSYTPSYGSSSYGSPSVSKSSQRLYGELLQRGTETSRPSEMKRSDFSENLPKMDNLQKTAEITPLTQPSSDYIQALTIVKNKALLLKKQESFYLIPLKKLAELKLQAELKKTETKVLLIPLSLTLDEAQTIAWQQCEQQLTMIGFEIIEKHWQGQTRLTINKVPQCLREQNLQQLLLDLFNQQAVSLSEFFAKNCVNHTACNLSDCITQLAEIEQNLMTKQQLEQSYIEVDFGQFLEE</sequence>
<dbReference type="Pfam" id="PF13589">
    <property type="entry name" value="HATPase_c_3"/>
    <property type="match status" value="1"/>
</dbReference>
<comment type="similarity">
    <text evidence="1 6">Belongs to the DNA mismatch repair MutL/HexB family.</text>
</comment>
<comment type="function">
    <text evidence="5 6">This protein is involved in the repair of mismatches in DNA. It is required for dam-dependent methyl-directed DNA mismatch repair. May act as a 'molecular matchmaker', a protein that promotes the formation of a stable complex between two or more DNA-binding proteins in an ATP-dependent manner without itself being part of a final effector complex.</text>
</comment>
<dbReference type="SUPFAM" id="SSF54211">
    <property type="entry name" value="Ribosomal protein S5 domain 2-like"/>
    <property type="match status" value="1"/>
</dbReference>
<evidence type="ECO:0000313" key="10">
    <source>
        <dbReference type="EMBL" id="SUB59422.1"/>
    </source>
</evidence>
<dbReference type="InterPro" id="IPR013507">
    <property type="entry name" value="DNA_mismatch_S5_2-like"/>
</dbReference>
<protein>
    <recommendedName>
        <fullName evidence="2 6">DNA mismatch repair protein MutL</fullName>
    </recommendedName>
</protein>
<dbReference type="GO" id="GO:0032300">
    <property type="term" value="C:mismatch repair complex"/>
    <property type="evidence" value="ECO:0007669"/>
    <property type="project" value="InterPro"/>
</dbReference>
<evidence type="ECO:0000259" key="9">
    <source>
        <dbReference type="SMART" id="SM01340"/>
    </source>
</evidence>
<dbReference type="GO" id="GO:0005524">
    <property type="term" value="F:ATP binding"/>
    <property type="evidence" value="ECO:0007669"/>
    <property type="project" value="InterPro"/>
</dbReference>
<dbReference type="Gene3D" id="3.30.1540.20">
    <property type="entry name" value="MutL, C-terminal domain, dimerisation subdomain"/>
    <property type="match status" value="1"/>
</dbReference>
<dbReference type="AlphaFoldDB" id="A0A379CAM3"/>
<dbReference type="Pfam" id="PF08676">
    <property type="entry name" value="MutL_C"/>
    <property type="match status" value="1"/>
</dbReference>
<accession>A0A379CAM3</accession>
<dbReference type="PANTHER" id="PTHR10073">
    <property type="entry name" value="DNA MISMATCH REPAIR PROTEIN MLH, PMS, MUTL"/>
    <property type="match status" value="1"/>
</dbReference>
<dbReference type="InterPro" id="IPR002099">
    <property type="entry name" value="MutL/Mlh/PMS"/>
</dbReference>
<feature type="domain" description="DNA mismatch repair protein S5" evidence="9">
    <location>
        <begin position="245"/>
        <end position="363"/>
    </location>
</feature>
<dbReference type="FunFam" id="3.30.230.10:FF:000013">
    <property type="entry name" value="DNA mismatch repair endonuclease MutL"/>
    <property type="match status" value="1"/>
</dbReference>
<evidence type="ECO:0000259" key="8">
    <source>
        <dbReference type="SMART" id="SM00853"/>
    </source>
</evidence>
<dbReference type="NCBIfam" id="NF000948">
    <property type="entry name" value="PRK00095.1-1"/>
    <property type="match status" value="1"/>
</dbReference>
<dbReference type="PANTHER" id="PTHR10073:SF12">
    <property type="entry name" value="DNA MISMATCH REPAIR PROTEIN MLH1"/>
    <property type="match status" value="1"/>
</dbReference>
<keyword evidence="3 6" id="KW-0227">DNA damage</keyword>
<dbReference type="Gene3D" id="3.30.1370.100">
    <property type="entry name" value="MutL, C-terminal domain, regulatory subdomain"/>
    <property type="match status" value="1"/>
</dbReference>
<proteinExistence type="inferred from homology"/>
<dbReference type="EMBL" id="UGTA01000001">
    <property type="protein sequence ID" value="SUB59422.1"/>
    <property type="molecule type" value="Genomic_DNA"/>
</dbReference>
<keyword evidence="11" id="KW-1185">Reference proteome</keyword>
<dbReference type="GO" id="GO:0016887">
    <property type="term" value="F:ATP hydrolysis activity"/>
    <property type="evidence" value="ECO:0007669"/>
    <property type="project" value="InterPro"/>
</dbReference>
<dbReference type="Pfam" id="PF01119">
    <property type="entry name" value="DNA_mis_repair"/>
    <property type="match status" value="1"/>
</dbReference>
<dbReference type="InterPro" id="IPR038973">
    <property type="entry name" value="MutL/Mlh/Pms-like"/>
</dbReference>
<dbReference type="SUPFAM" id="SSF118116">
    <property type="entry name" value="DNA mismatch repair protein MutL"/>
    <property type="match status" value="1"/>
</dbReference>
<evidence type="ECO:0000256" key="5">
    <source>
        <dbReference type="ARBA" id="ARBA00056874"/>
    </source>
</evidence>
<dbReference type="SMART" id="SM01340">
    <property type="entry name" value="DNA_mis_repair"/>
    <property type="match status" value="1"/>
</dbReference>
<dbReference type="InterPro" id="IPR042121">
    <property type="entry name" value="MutL_C_regsub"/>
</dbReference>
<dbReference type="SMART" id="SM00853">
    <property type="entry name" value="MutL_C"/>
    <property type="match status" value="1"/>
</dbReference>
<feature type="compositionally biased region" description="Low complexity" evidence="7">
    <location>
        <begin position="422"/>
        <end position="446"/>
    </location>
</feature>
<dbReference type="InterPro" id="IPR014721">
    <property type="entry name" value="Ribsml_uS5_D2-typ_fold_subgr"/>
</dbReference>
<gene>
    <name evidence="6 10" type="primary">mutL</name>
    <name evidence="10" type="ORF">NCTC12872_01407</name>
</gene>
<name>A0A379CAM3_9PAST</name>
<evidence type="ECO:0000313" key="11">
    <source>
        <dbReference type="Proteomes" id="UP000255417"/>
    </source>
</evidence>
<dbReference type="InterPro" id="IPR014762">
    <property type="entry name" value="DNA_mismatch_repair_CS"/>
</dbReference>
<evidence type="ECO:0000256" key="6">
    <source>
        <dbReference type="HAMAP-Rule" id="MF_00149"/>
    </source>
</evidence>
<evidence type="ECO:0000256" key="4">
    <source>
        <dbReference type="ARBA" id="ARBA00023204"/>
    </source>
</evidence>
<evidence type="ECO:0000256" key="7">
    <source>
        <dbReference type="SAM" id="MobiDB-lite"/>
    </source>
</evidence>